<keyword evidence="6 11" id="KW-0067">ATP-binding</keyword>
<evidence type="ECO:0000256" key="1">
    <source>
        <dbReference type="ARBA" id="ARBA00004202"/>
    </source>
</evidence>
<dbReference type="OrthoDB" id="9787851at2"/>
<keyword evidence="3" id="KW-1003">Cell membrane</keyword>
<evidence type="ECO:0000313" key="11">
    <source>
        <dbReference type="EMBL" id="RXG15647.1"/>
    </source>
</evidence>
<keyword evidence="7" id="KW-0408">Iron</keyword>
<dbReference type="PROSITE" id="PS50893">
    <property type="entry name" value="ABC_TRANSPORTER_2"/>
    <property type="match status" value="1"/>
</dbReference>
<name>A0A4Q0NX35_9FLAO</name>
<dbReference type="Proteomes" id="UP000289821">
    <property type="component" value="Unassembled WGS sequence"/>
</dbReference>
<dbReference type="InterPro" id="IPR051535">
    <property type="entry name" value="Siderophore_ABC-ATPase"/>
</dbReference>
<dbReference type="GO" id="GO:0016887">
    <property type="term" value="F:ATP hydrolysis activity"/>
    <property type="evidence" value="ECO:0007669"/>
    <property type="project" value="InterPro"/>
</dbReference>
<dbReference type="InterPro" id="IPR003439">
    <property type="entry name" value="ABC_transporter-like_ATP-bd"/>
</dbReference>
<keyword evidence="2" id="KW-0813">Transport</keyword>
<dbReference type="FunFam" id="3.40.50.300:FF:000134">
    <property type="entry name" value="Iron-enterobactin ABC transporter ATP-binding protein"/>
    <property type="match status" value="1"/>
</dbReference>
<dbReference type="SMART" id="SM00382">
    <property type="entry name" value="AAA"/>
    <property type="match status" value="1"/>
</dbReference>
<dbReference type="AlphaFoldDB" id="A0A4Q0NX35"/>
<evidence type="ECO:0000256" key="9">
    <source>
        <dbReference type="ARBA" id="ARBA00023136"/>
    </source>
</evidence>
<dbReference type="InterPro" id="IPR003593">
    <property type="entry name" value="AAA+_ATPase"/>
</dbReference>
<proteinExistence type="predicted"/>
<protein>
    <submittedName>
        <fullName evidence="11">Iron complex transport system ATP-binding protein</fullName>
    </submittedName>
</protein>
<evidence type="ECO:0000313" key="12">
    <source>
        <dbReference type="Proteomes" id="UP000289821"/>
    </source>
</evidence>
<dbReference type="Pfam" id="PF00005">
    <property type="entry name" value="ABC_tran"/>
    <property type="match status" value="1"/>
</dbReference>
<keyword evidence="12" id="KW-1185">Reference proteome</keyword>
<comment type="subcellular location">
    <subcellularLocation>
        <location evidence="1">Cell membrane</location>
        <topology evidence="1">Peripheral membrane protein</topology>
    </subcellularLocation>
</comment>
<evidence type="ECO:0000256" key="4">
    <source>
        <dbReference type="ARBA" id="ARBA00022496"/>
    </source>
</evidence>
<keyword evidence="4" id="KW-0410">Iron transport</keyword>
<dbReference type="CDD" id="cd03214">
    <property type="entry name" value="ABC_Iron-Siderophores_B12_Hemin"/>
    <property type="match status" value="1"/>
</dbReference>
<evidence type="ECO:0000256" key="3">
    <source>
        <dbReference type="ARBA" id="ARBA00022475"/>
    </source>
</evidence>
<organism evidence="11 12">
    <name type="scientific">Leeuwenhoekiella aestuarii</name>
    <dbReference type="NCBI Taxonomy" id="2249426"/>
    <lineage>
        <taxon>Bacteria</taxon>
        <taxon>Pseudomonadati</taxon>
        <taxon>Bacteroidota</taxon>
        <taxon>Flavobacteriia</taxon>
        <taxon>Flavobacteriales</taxon>
        <taxon>Flavobacteriaceae</taxon>
        <taxon>Leeuwenhoekiella</taxon>
    </lineage>
</organism>
<dbReference type="GO" id="GO:0005524">
    <property type="term" value="F:ATP binding"/>
    <property type="evidence" value="ECO:0007669"/>
    <property type="project" value="UniProtKB-KW"/>
</dbReference>
<dbReference type="SUPFAM" id="SSF52540">
    <property type="entry name" value="P-loop containing nucleoside triphosphate hydrolases"/>
    <property type="match status" value="1"/>
</dbReference>
<dbReference type="PANTHER" id="PTHR42771:SF3">
    <property type="entry name" value="PETROBACTIN IMPORT ATP-BINDING PROTEIN YCLP"/>
    <property type="match status" value="1"/>
</dbReference>
<dbReference type="InterPro" id="IPR027417">
    <property type="entry name" value="P-loop_NTPase"/>
</dbReference>
<comment type="caution">
    <text evidence="11">The sequence shown here is derived from an EMBL/GenBank/DDBJ whole genome shotgun (WGS) entry which is preliminary data.</text>
</comment>
<dbReference type="EMBL" id="QOVI01000003">
    <property type="protein sequence ID" value="RXG15647.1"/>
    <property type="molecule type" value="Genomic_DNA"/>
</dbReference>
<keyword evidence="8" id="KW-0406">Ion transport</keyword>
<dbReference type="PANTHER" id="PTHR42771">
    <property type="entry name" value="IRON(3+)-HYDROXAMATE IMPORT ATP-BINDING PROTEIN FHUC"/>
    <property type="match status" value="1"/>
</dbReference>
<accession>A0A4Q0NX35</accession>
<feature type="domain" description="ABC transporter" evidence="10">
    <location>
        <begin position="9"/>
        <end position="249"/>
    </location>
</feature>
<dbReference type="RefSeq" id="WP_128761204.1">
    <property type="nucleotide sequence ID" value="NZ_QOVI01000003.1"/>
</dbReference>
<dbReference type="GO" id="GO:0005886">
    <property type="term" value="C:plasma membrane"/>
    <property type="evidence" value="ECO:0007669"/>
    <property type="project" value="UniProtKB-SubCell"/>
</dbReference>
<gene>
    <name evidence="11" type="ORF">DSM04_103536</name>
</gene>
<keyword evidence="9" id="KW-0472">Membrane</keyword>
<evidence type="ECO:0000256" key="2">
    <source>
        <dbReference type="ARBA" id="ARBA00022448"/>
    </source>
</evidence>
<evidence type="ECO:0000256" key="6">
    <source>
        <dbReference type="ARBA" id="ARBA00022840"/>
    </source>
</evidence>
<evidence type="ECO:0000256" key="8">
    <source>
        <dbReference type="ARBA" id="ARBA00023065"/>
    </source>
</evidence>
<sequence length="262" mass="28944">MSDFNKILLSSSKLSVGYKNGQEKIIIVEDVNLSLKKGTFTTMVGINGSGKSTLLRTLAGLQNPISGEVLLEKSPIKTLDAEIKAKQLSVVLTGQYISKNLTVLELVSLGRQPYTNWLGKLSEEDKVHILNAINATELEALKNTACHALSDGQFQRALIARALAQNTEVILLDEPTTHLDLHHKASIFSLLKTIAHEQQKTILSTSHDIELVLGMSDEMLVIHNGKATQDTPKNLTESGIFEQLFPDNIIGFNKENQRFFIR</sequence>
<keyword evidence="5" id="KW-0547">Nucleotide-binding</keyword>
<reference evidence="11 12" key="1">
    <citation type="submission" date="2018-07" db="EMBL/GenBank/DDBJ databases">
        <title>Leeuwenhoekiella genomics.</title>
        <authorList>
            <person name="Tahon G."/>
            <person name="Willems A."/>
        </authorList>
    </citation>
    <scope>NUCLEOTIDE SEQUENCE [LARGE SCALE GENOMIC DNA]</scope>
    <source>
        <strain evidence="11 12">R-50232</strain>
    </source>
</reference>
<evidence type="ECO:0000256" key="7">
    <source>
        <dbReference type="ARBA" id="ARBA00023004"/>
    </source>
</evidence>
<dbReference type="Gene3D" id="3.40.50.300">
    <property type="entry name" value="P-loop containing nucleotide triphosphate hydrolases"/>
    <property type="match status" value="1"/>
</dbReference>
<evidence type="ECO:0000256" key="5">
    <source>
        <dbReference type="ARBA" id="ARBA00022741"/>
    </source>
</evidence>
<evidence type="ECO:0000259" key="10">
    <source>
        <dbReference type="PROSITE" id="PS50893"/>
    </source>
</evidence>
<dbReference type="GO" id="GO:0006826">
    <property type="term" value="P:iron ion transport"/>
    <property type="evidence" value="ECO:0007669"/>
    <property type="project" value="UniProtKB-KW"/>
</dbReference>